<accession>A0A255FW23</accession>
<dbReference type="AlphaFoldDB" id="A0A255FW23"/>
<reference evidence="1 2" key="1">
    <citation type="submission" date="2017-07" db="EMBL/GenBank/DDBJ databases">
        <title>Draft whole genome sequences of clinical Proprionibacteriaceae strains.</title>
        <authorList>
            <person name="Bernier A.-M."/>
            <person name="Bernard K."/>
            <person name="Domingo M.-C."/>
        </authorList>
    </citation>
    <scope>NUCLEOTIDE SEQUENCE [LARGE SCALE GENOMIC DNA]</scope>
    <source>
        <strain evidence="1 2">NML 030167</strain>
    </source>
</reference>
<sequence length="140" mass="15469">MILTTEDLPAATQTHEPQTLHTWVAGANARALRLAPCLADADADTVAEAKLILIGAVQRWSQAGAGSYSQTQQTAGPFVLDQTYDTRQRTGFTFWPSEVAQLQGLCRSQDHGKAFSVDTLPTWQAPTSHPFLTDTERWWR</sequence>
<proteinExistence type="predicted"/>
<comment type="caution">
    <text evidence="1">The sequence shown here is derived from an EMBL/GenBank/DDBJ whole genome shotgun (WGS) entry which is preliminary data.</text>
</comment>
<evidence type="ECO:0000313" key="2">
    <source>
        <dbReference type="Proteomes" id="UP000215896"/>
    </source>
</evidence>
<evidence type="ECO:0000313" key="1">
    <source>
        <dbReference type="EMBL" id="OYO07889.1"/>
    </source>
</evidence>
<organism evidence="1 2">
    <name type="scientific">Enemella evansiae</name>
    <dbReference type="NCBI Taxonomy" id="2016499"/>
    <lineage>
        <taxon>Bacteria</taxon>
        <taxon>Bacillati</taxon>
        <taxon>Actinomycetota</taxon>
        <taxon>Actinomycetes</taxon>
        <taxon>Propionibacteriales</taxon>
        <taxon>Propionibacteriaceae</taxon>
        <taxon>Enemella</taxon>
    </lineage>
</organism>
<keyword evidence="2" id="KW-1185">Reference proteome</keyword>
<dbReference type="OrthoDB" id="3730242at2"/>
<protein>
    <recommendedName>
        <fullName evidence="3">Head-to-tail adaptor</fullName>
    </recommendedName>
</protein>
<dbReference type="RefSeq" id="WP_094407235.1">
    <property type="nucleotide sequence ID" value="NZ_NMVO01000019.1"/>
</dbReference>
<name>A0A255FW23_9ACTN</name>
<dbReference type="EMBL" id="NMVO01000019">
    <property type="protein sequence ID" value="OYO07889.1"/>
    <property type="molecule type" value="Genomic_DNA"/>
</dbReference>
<dbReference type="Proteomes" id="UP000215896">
    <property type="component" value="Unassembled WGS sequence"/>
</dbReference>
<evidence type="ECO:0008006" key="3">
    <source>
        <dbReference type="Google" id="ProtNLM"/>
    </source>
</evidence>
<gene>
    <name evidence="1" type="ORF">CGZ94_20690</name>
</gene>